<dbReference type="PATRIC" id="fig|137591.24.peg.1736"/>
<dbReference type="Gene3D" id="3.60.21.10">
    <property type="match status" value="1"/>
</dbReference>
<evidence type="ECO:0000256" key="4">
    <source>
        <dbReference type="ARBA" id="ARBA00022722"/>
    </source>
</evidence>
<dbReference type="NCBIfam" id="TIGR00619">
    <property type="entry name" value="sbcd"/>
    <property type="match status" value="1"/>
</dbReference>
<dbReference type="RefSeq" id="WP_043941612.1">
    <property type="nucleotide sequence ID" value="NZ_JWHT01000041.1"/>
</dbReference>
<dbReference type="EMBL" id="JWHT01000041">
    <property type="protein sequence ID" value="KIU22394.1"/>
    <property type="molecule type" value="Genomic_DNA"/>
</dbReference>
<comment type="function">
    <text evidence="7">SbcCD cleaves DNA hairpin structures. These structures can inhibit DNA replication and are intermediates in certain DNA recombination reactions. The complex acts as a 3'-&gt;5' double strand exonuclease that can open hairpins. It also has a 5' single-strand endonuclease activity.</text>
</comment>
<name>A0A0D1KBT2_9LACO</name>
<dbReference type="GO" id="GO:0008408">
    <property type="term" value="F:3'-5' exonuclease activity"/>
    <property type="evidence" value="ECO:0007669"/>
    <property type="project" value="InterPro"/>
</dbReference>
<keyword evidence="5 7" id="KW-0378">Hydrolase</keyword>
<dbReference type="AlphaFoldDB" id="A0A0D1KBT2"/>
<organism evidence="9 10">
    <name type="scientific">Weissella cibaria</name>
    <dbReference type="NCBI Taxonomy" id="137591"/>
    <lineage>
        <taxon>Bacteria</taxon>
        <taxon>Bacillati</taxon>
        <taxon>Bacillota</taxon>
        <taxon>Bacilli</taxon>
        <taxon>Lactobacillales</taxon>
        <taxon>Lactobacillaceae</taxon>
        <taxon>Weissella</taxon>
    </lineage>
</organism>
<evidence type="ECO:0000256" key="2">
    <source>
        <dbReference type="ARBA" id="ARBA00011322"/>
    </source>
</evidence>
<keyword evidence="7" id="KW-0233">DNA recombination</keyword>
<dbReference type="GO" id="GO:0006310">
    <property type="term" value="P:DNA recombination"/>
    <property type="evidence" value="ECO:0007669"/>
    <property type="project" value="UniProtKB-KW"/>
</dbReference>
<reference evidence="9 10" key="1">
    <citation type="journal article" date="2015" name="Microbiology (Mosc.)">
        <title>Genomics of the Weissella cibaria species with an examination of its metabolic traits.</title>
        <authorList>
            <person name="Lynch K.M."/>
            <person name="Lucid A."/>
            <person name="Arendt E.K."/>
            <person name="Sleator R.D."/>
            <person name="Lucey B."/>
            <person name="Coffey A."/>
        </authorList>
    </citation>
    <scope>NUCLEOTIDE SEQUENCE [LARGE SCALE GENOMIC DNA]</scope>
    <source>
        <strain evidence="9 10">AB3b</strain>
    </source>
</reference>
<sequence>MKLLHTADWHIGKELGGFSLLSEQEAAFKKMLDIAIAEKVDGVIIAGDLYDRAIASTQAVTALERMLKEMNLTHHLPIYAVSGNHDGATRLGAGHEWREQTELFLNTTLAGAFKPVETPEAQIYLLPFIEPTTARVYYQIPEDELAAYQSIEQVMSRIVQDMVATFDPQKQHILVTHYYVTGAGNADYEFTSETNSRVGGLKGITADQFLAFDYVALGHLHLHEASPTTTIQYAGSPVKFNTKEAQTEKGVFIVDITSDAVHTTWYPITPTKDLIVLSAPFEILINPEFYQQYARNHANFFSIRIQGVAHTTNARATLVDIYGDVVEVQYDLPALTMVDQVIPEVVADDVSDDDLIATFYQEVTQESLTAAQERVIADTLVQLRQQEEG</sequence>
<dbReference type="Pfam" id="PF00149">
    <property type="entry name" value="Metallophos"/>
    <property type="match status" value="1"/>
</dbReference>
<dbReference type="InterPro" id="IPR050535">
    <property type="entry name" value="DNA_Repair-Maintenance_Comp"/>
</dbReference>
<keyword evidence="4 7" id="KW-0540">Nuclease</keyword>
<dbReference type="InterPro" id="IPR004843">
    <property type="entry name" value="Calcineurin-like_PHP"/>
</dbReference>
<dbReference type="GO" id="GO:0004519">
    <property type="term" value="F:endonuclease activity"/>
    <property type="evidence" value="ECO:0007669"/>
    <property type="project" value="UniProtKB-KW"/>
</dbReference>
<evidence type="ECO:0000256" key="7">
    <source>
        <dbReference type="RuleBase" id="RU363069"/>
    </source>
</evidence>
<proteinExistence type="inferred from homology"/>
<dbReference type="GO" id="GO:0006260">
    <property type="term" value="P:DNA replication"/>
    <property type="evidence" value="ECO:0007669"/>
    <property type="project" value="UniProtKB-KW"/>
</dbReference>
<dbReference type="PANTHER" id="PTHR30337:SF0">
    <property type="entry name" value="NUCLEASE SBCCD SUBUNIT D"/>
    <property type="match status" value="1"/>
</dbReference>
<evidence type="ECO:0000259" key="8">
    <source>
        <dbReference type="Pfam" id="PF00149"/>
    </source>
</evidence>
<dbReference type="InterPro" id="IPR029052">
    <property type="entry name" value="Metallo-depent_PP-like"/>
</dbReference>
<comment type="caution">
    <text evidence="9">The sequence shown here is derived from an EMBL/GenBank/DDBJ whole genome shotgun (WGS) entry which is preliminary data.</text>
</comment>
<gene>
    <name evidence="7 9" type="primary">sbcD</name>
    <name evidence="9" type="ORF">ab3b_01789</name>
</gene>
<keyword evidence="7" id="KW-0235">DNA replication</keyword>
<feature type="domain" description="Calcineurin-like phosphoesterase" evidence="8">
    <location>
        <begin position="1"/>
        <end position="221"/>
    </location>
</feature>
<keyword evidence="7" id="KW-0255">Endonuclease</keyword>
<dbReference type="PANTHER" id="PTHR30337">
    <property type="entry name" value="COMPONENT OF ATP-DEPENDENT DSDNA EXONUCLEASE"/>
    <property type="match status" value="1"/>
</dbReference>
<evidence type="ECO:0000256" key="3">
    <source>
        <dbReference type="ARBA" id="ARBA00013365"/>
    </source>
</evidence>
<evidence type="ECO:0000256" key="5">
    <source>
        <dbReference type="ARBA" id="ARBA00022801"/>
    </source>
</evidence>
<protein>
    <recommendedName>
        <fullName evidence="3 7">Nuclease SbcCD subunit D</fullName>
    </recommendedName>
</protein>
<dbReference type="CDD" id="cd00840">
    <property type="entry name" value="MPP_Mre11_N"/>
    <property type="match status" value="1"/>
</dbReference>
<evidence type="ECO:0000256" key="1">
    <source>
        <dbReference type="ARBA" id="ARBA00010555"/>
    </source>
</evidence>
<dbReference type="SUPFAM" id="SSF56300">
    <property type="entry name" value="Metallo-dependent phosphatases"/>
    <property type="match status" value="1"/>
</dbReference>
<comment type="subunit">
    <text evidence="2 7">Heterodimer of SbcC and SbcD.</text>
</comment>
<evidence type="ECO:0000313" key="9">
    <source>
        <dbReference type="EMBL" id="KIU22394.1"/>
    </source>
</evidence>
<evidence type="ECO:0000256" key="6">
    <source>
        <dbReference type="ARBA" id="ARBA00022839"/>
    </source>
</evidence>
<keyword evidence="6 7" id="KW-0269">Exonuclease</keyword>
<accession>A0A0D1KBT2</accession>
<comment type="similarity">
    <text evidence="1 7">Belongs to the SbcD family.</text>
</comment>
<dbReference type="InterPro" id="IPR004593">
    <property type="entry name" value="SbcD"/>
</dbReference>
<evidence type="ECO:0000313" key="10">
    <source>
        <dbReference type="Proteomes" id="UP000032289"/>
    </source>
</evidence>
<dbReference type="InterPro" id="IPR041796">
    <property type="entry name" value="Mre11_N"/>
</dbReference>
<dbReference type="Proteomes" id="UP000032289">
    <property type="component" value="Unassembled WGS sequence"/>
</dbReference>